<keyword evidence="1" id="KW-0472">Membrane</keyword>
<gene>
    <name evidence="3" type="ORF">BDQ94DRAFT_154598</name>
</gene>
<feature type="signal peptide" evidence="2">
    <location>
        <begin position="1"/>
        <end position="25"/>
    </location>
</feature>
<evidence type="ECO:0000313" key="4">
    <source>
        <dbReference type="Proteomes" id="UP000253729"/>
    </source>
</evidence>
<proteinExistence type="predicted"/>
<dbReference type="AlphaFoldDB" id="A0A3F3PJJ7"/>
<dbReference type="Proteomes" id="UP000253729">
    <property type="component" value="Unassembled WGS sequence"/>
</dbReference>
<evidence type="ECO:0000256" key="2">
    <source>
        <dbReference type="SAM" id="SignalP"/>
    </source>
</evidence>
<organism evidence="3 4">
    <name type="scientific">Aspergillus welwitschiae</name>
    <dbReference type="NCBI Taxonomy" id="1341132"/>
    <lineage>
        <taxon>Eukaryota</taxon>
        <taxon>Fungi</taxon>
        <taxon>Dikarya</taxon>
        <taxon>Ascomycota</taxon>
        <taxon>Pezizomycotina</taxon>
        <taxon>Eurotiomycetes</taxon>
        <taxon>Eurotiomycetidae</taxon>
        <taxon>Eurotiales</taxon>
        <taxon>Aspergillaceae</taxon>
        <taxon>Aspergillus</taxon>
        <taxon>Aspergillus subgen. Circumdati</taxon>
    </lineage>
</organism>
<feature type="transmembrane region" description="Helical" evidence="1">
    <location>
        <begin position="49"/>
        <end position="69"/>
    </location>
</feature>
<protein>
    <submittedName>
        <fullName evidence="3">Uncharacterized protein</fullName>
    </submittedName>
</protein>
<evidence type="ECO:0000313" key="3">
    <source>
        <dbReference type="EMBL" id="RDH27109.1"/>
    </source>
</evidence>
<dbReference type="GeneID" id="38136674"/>
<dbReference type="EMBL" id="KZ852100">
    <property type="protein sequence ID" value="RDH27109.1"/>
    <property type="molecule type" value="Genomic_DNA"/>
</dbReference>
<evidence type="ECO:0000256" key="1">
    <source>
        <dbReference type="SAM" id="Phobius"/>
    </source>
</evidence>
<reference evidence="3 4" key="1">
    <citation type="submission" date="2018-07" db="EMBL/GenBank/DDBJ databases">
        <title>The genomes of Aspergillus section Nigri reveals drivers in fungal speciation.</title>
        <authorList>
            <consortium name="DOE Joint Genome Institute"/>
            <person name="Vesth T.C."/>
            <person name="Nybo J."/>
            <person name="Theobald S."/>
            <person name="Brandl J."/>
            <person name="Frisvad J.C."/>
            <person name="Nielsen K.F."/>
            <person name="Lyhne E.K."/>
            <person name="Kogle M.E."/>
            <person name="Kuo A."/>
            <person name="Riley R."/>
            <person name="Clum A."/>
            <person name="Nolan M."/>
            <person name="Lipzen A."/>
            <person name="Salamov A."/>
            <person name="Henrissat B."/>
            <person name="Wiebenga A."/>
            <person name="De vries R.P."/>
            <person name="Grigoriev I.V."/>
            <person name="Mortensen U.H."/>
            <person name="Andersen M.R."/>
            <person name="Baker S.E."/>
        </authorList>
    </citation>
    <scope>NUCLEOTIDE SEQUENCE [LARGE SCALE GENOMIC DNA]</scope>
    <source>
        <strain evidence="3 4">CBS 139.54b</strain>
    </source>
</reference>
<feature type="chain" id="PRO_5017609384" evidence="2">
    <location>
        <begin position="26"/>
        <end position="100"/>
    </location>
</feature>
<sequence>MTGSHDVVLFALFVSLRSLTFVVYTRSPTLPSFPPHVRYSSLDAPNKTYLIGSHIKLVYLPSYLLDFVLSSGIRNHMNRTLTKPLRLFLSDILILWVEEN</sequence>
<accession>A0A3F3PJJ7</accession>
<keyword evidence="1" id="KW-0812">Transmembrane</keyword>
<name>A0A3F3PJJ7_9EURO</name>
<keyword evidence="4" id="KW-1185">Reference proteome</keyword>
<keyword evidence="1" id="KW-1133">Transmembrane helix</keyword>
<keyword evidence="2" id="KW-0732">Signal</keyword>
<dbReference type="RefSeq" id="XP_026620131.1">
    <property type="nucleotide sequence ID" value="XM_026768318.1"/>
</dbReference>